<evidence type="ECO:0000313" key="1">
    <source>
        <dbReference type="EMBL" id="BBM83981.1"/>
    </source>
</evidence>
<dbReference type="PANTHER" id="PTHR12697:SF5">
    <property type="entry name" value="DEOXYHYPUSINE HYDROXYLASE"/>
    <property type="match status" value="1"/>
</dbReference>
<dbReference type="EMBL" id="AP019860">
    <property type="protein sequence ID" value="BBM83981.1"/>
    <property type="molecule type" value="Genomic_DNA"/>
</dbReference>
<organism evidence="1 2">
    <name type="scientific">Uabimicrobium amorphum</name>
    <dbReference type="NCBI Taxonomy" id="2596890"/>
    <lineage>
        <taxon>Bacteria</taxon>
        <taxon>Pseudomonadati</taxon>
        <taxon>Planctomycetota</taxon>
        <taxon>Candidatus Uabimicrobiia</taxon>
        <taxon>Candidatus Uabimicrobiales</taxon>
        <taxon>Candidatus Uabimicrobiaceae</taxon>
        <taxon>Candidatus Uabimicrobium</taxon>
    </lineage>
</organism>
<dbReference type="InterPro" id="IPR004155">
    <property type="entry name" value="PBS_lyase_HEAT"/>
</dbReference>
<dbReference type="KEGG" id="uam:UABAM_02336"/>
<name>A0A5S9IMC0_UABAM</name>
<evidence type="ECO:0000313" key="2">
    <source>
        <dbReference type="Proteomes" id="UP000326354"/>
    </source>
</evidence>
<evidence type="ECO:0008006" key="3">
    <source>
        <dbReference type="Google" id="ProtNLM"/>
    </source>
</evidence>
<dbReference type="Gene3D" id="1.25.10.10">
    <property type="entry name" value="Leucine-rich Repeat Variant"/>
    <property type="match status" value="3"/>
</dbReference>
<dbReference type="InterPro" id="IPR011989">
    <property type="entry name" value="ARM-like"/>
</dbReference>
<reference evidence="1 2" key="1">
    <citation type="submission" date="2019-08" db="EMBL/GenBank/DDBJ databases">
        <title>Complete genome sequence of Candidatus Uab amorphum.</title>
        <authorList>
            <person name="Shiratori T."/>
            <person name="Suzuki S."/>
            <person name="Kakizawa Y."/>
            <person name="Ishida K."/>
        </authorList>
    </citation>
    <scope>NUCLEOTIDE SEQUENCE [LARGE SCALE GENOMIC DNA]</scope>
    <source>
        <strain evidence="1 2">SRT547</strain>
    </source>
</reference>
<dbReference type="PANTHER" id="PTHR12697">
    <property type="entry name" value="PBS LYASE HEAT-LIKE PROTEIN"/>
    <property type="match status" value="1"/>
</dbReference>
<sequence length="986" mass="113457">MKMKQIMLTFLLVCTCLYSQQEKKPDEQKQQPDEKKIQQIEAWISDLEKWPSSSAKRSLKRLFNEGELSIPFLLVALKEGKPQTKEACAECLGKMEVQEAFSLISSTTLDKNMRSRISTLFRALIRIDKKRAYSVILDFLKSPTQTSRYPAFLSLAAITTKEHLPLLKEAFKAKYAGTRKYIIDLVSRIDDKEAIDFVVAALQDPAVQVAYKASEILGTKDSDAIRSRLLDMANSKDKRLIAYVVIAITLQEDTFNKKLFSEFWIPQLLLLVRYDEKFVRGAAAVGLVNVGFQTDNREIIELMNKQLVPTLIESVLGRVYYRDYAALRKIGYMKLKQLTGQDFGYSGKKWWEWWHKNSRRFQAIRLLKGFSVRDIDGASISYRITGGPDNDSVLLIASTENVKNDEYDRVIVLDEEDMITYLNHLKELDFFKLQSVYGTRTANVSYHVISVKVKNLVKEIISYEKEGGTIEPLIDKIKKLERENVWQLYWDNHSYPRWISWYRLHKSIFRRLDTQEDKDLKLKQMIINSYGWLKQKDRRKAALLFQELMEKDQALPDGAADLALLHIRTELGLNDNSTALIKGVALSRKEFAITKLVEYLIENYSARARSLIKFLLTHGSRKIATRYLKHGNPTLRSVSVEALAELPKNELTNLYLLGMLNDESREVKQSVIYALGELKVQNAVKPLTDTLENGGQTALVKASILKALAKIQEEKALPVLLGQLQANNEGLRIAVAQALGTVRSSLSVKSLVALMTGDSSREVCRVAAVSLSQIGSDEVTRALLKLAHNDTTRTASRVLALQTLQRYQTKRIAKSLRKLLRSDEEEVRIETAFLLTKFWEKRAIPVIIEALDHPRYQFSAKKYIVKLTFVQYKVGNIKRKYSEWWEQNKRLPIKHWFFSALRKKKYKVVSLLDYLMGSKEVPQAYPLLLKVLQDEDWHLQSGATFILEDLTEQNFGEIHFYVGDEERQKVVKAWEQWYKSIGSKNR</sequence>
<dbReference type="SUPFAM" id="SSF48371">
    <property type="entry name" value="ARM repeat"/>
    <property type="match status" value="1"/>
</dbReference>
<dbReference type="Pfam" id="PF13646">
    <property type="entry name" value="HEAT_2"/>
    <property type="match status" value="1"/>
</dbReference>
<proteinExistence type="predicted"/>
<accession>A0A5S9IMC0</accession>
<dbReference type="AlphaFoldDB" id="A0A5S9IMC0"/>
<protein>
    <recommendedName>
        <fullName evidence="3">HEAT repeat domain-containing protein</fullName>
    </recommendedName>
</protein>
<dbReference type="SMART" id="SM00567">
    <property type="entry name" value="EZ_HEAT"/>
    <property type="match status" value="7"/>
</dbReference>
<dbReference type="GO" id="GO:0016491">
    <property type="term" value="F:oxidoreductase activity"/>
    <property type="evidence" value="ECO:0007669"/>
    <property type="project" value="TreeGrafter"/>
</dbReference>
<dbReference type="OrthoDB" id="342235at2"/>
<gene>
    <name evidence="1" type="ORF">UABAM_02336</name>
</gene>
<keyword evidence="2" id="KW-1185">Reference proteome</keyword>
<dbReference type="RefSeq" id="WP_151968162.1">
    <property type="nucleotide sequence ID" value="NZ_AP019860.1"/>
</dbReference>
<dbReference type="InterPro" id="IPR016024">
    <property type="entry name" value="ARM-type_fold"/>
</dbReference>
<dbReference type="Proteomes" id="UP000326354">
    <property type="component" value="Chromosome"/>
</dbReference>